<feature type="domain" description="Reverse transcriptase/retrotransposon-derived protein RNase H-like" evidence="2">
    <location>
        <begin position="74"/>
        <end position="171"/>
    </location>
</feature>
<dbReference type="InterPro" id="IPR043502">
    <property type="entry name" value="DNA/RNA_pol_sf"/>
</dbReference>
<dbReference type="InterPro" id="IPR050951">
    <property type="entry name" value="Retrovirus_Pol_polyprotein"/>
</dbReference>
<dbReference type="InterPro" id="IPR043128">
    <property type="entry name" value="Rev_trsase/Diguanyl_cyclase"/>
</dbReference>
<dbReference type="PANTHER" id="PTHR37984">
    <property type="entry name" value="PROTEIN CBG26694"/>
    <property type="match status" value="1"/>
</dbReference>
<keyword evidence="4" id="KW-1185">Reference proteome</keyword>
<accession>A0AAN8HDN0</accession>
<dbReference type="SUPFAM" id="SSF56672">
    <property type="entry name" value="DNA/RNA polymerases"/>
    <property type="match status" value="1"/>
</dbReference>
<evidence type="ECO:0000256" key="1">
    <source>
        <dbReference type="ARBA" id="ARBA00023268"/>
    </source>
</evidence>
<dbReference type="CDD" id="cd09274">
    <property type="entry name" value="RNase_HI_RT_Ty3"/>
    <property type="match status" value="1"/>
</dbReference>
<evidence type="ECO:0000313" key="4">
    <source>
        <dbReference type="Proteomes" id="UP001335648"/>
    </source>
</evidence>
<dbReference type="GO" id="GO:0003824">
    <property type="term" value="F:catalytic activity"/>
    <property type="evidence" value="ECO:0007669"/>
    <property type="project" value="UniProtKB-KW"/>
</dbReference>
<dbReference type="EMBL" id="JAULUE010002047">
    <property type="protein sequence ID" value="KAK5911796.1"/>
    <property type="molecule type" value="Genomic_DNA"/>
</dbReference>
<sequence>MSTVSFLGYIVEGGKIRTDPEKIQAVEGWPKPTSFKQLQLFLGFANFYRRFIRDYSRVAGPLTRLTSPTTGFSWTPECDAAFSELKRLFTTAPVLIHPDSSRQFVVEVDASNTKVGAVLSQRSEQDQQLHPCAFFSHLLTPAENNYDVANRELLAVKLALKEWRHWLEGAELPFIVWTDHKNLAYIQSAKRLNCPSGSMGPVFRPLLIHPYLPPRVTEPQAGHALASSLPKDQLPVQTPSCVVAAVTWEFESLVKEAQRAQPNPSNCPANSLFVPTSVRSKVLQWAHTSSWCPPHIVYTQTAVLVTFHGSRHQGLCCCLYSMCPRQVLPPTSLWPASPAASTNSPLVALGLGFCYWTSILTK</sequence>
<comment type="caution">
    <text evidence="3">The sequence shown here is derived from an EMBL/GenBank/DDBJ whole genome shotgun (WGS) entry which is preliminary data.</text>
</comment>
<evidence type="ECO:0000313" key="3">
    <source>
        <dbReference type="EMBL" id="KAK5911796.1"/>
    </source>
</evidence>
<name>A0AAN8HDN0_9TELE</name>
<proteinExistence type="predicted"/>
<dbReference type="Proteomes" id="UP001335648">
    <property type="component" value="Unassembled WGS sequence"/>
</dbReference>
<dbReference type="FunFam" id="3.30.70.270:FF:000020">
    <property type="entry name" value="Transposon Tf2-6 polyprotein-like Protein"/>
    <property type="match status" value="1"/>
</dbReference>
<evidence type="ECO:0000259" key="2">
    <source>
        <dbReference type="Pfam" id="PF17919"/>
    </source>
</evidence>
<protein>
    <recommendedName>
        <fullName evidence="2">Reverse transcriptase/retrotransposon-derived protein RNase H-like domain-containing protein</fullName>
    </recommendedName>
</protein>
<reference evidence="3 4" key="1">
    <citation type="journal article" date="2023" name="Mol. Biol. Evol.">
        <title>Genomics of Secondarily Temperate Adaptation in the Only Non-Antarctic Icefish.</title>
        <authorList>
            <person name="Rivera-Colon A.G."/>
            <person name="Rayamajhi N."/>
            <person name="Minhas B.F."/>
            <person name="Madrigal G."/>
            <person name="Bilyk K.T."/>
            <person name="Yoon V."/>
            <person name="Hune M."/>
            <person name="Gregory S."/>
            <person name="Cheng C.H.C."/>
            <person name="Catchen J.M."/>
        </authorList>
    </citation>
    <scope>NUCLEOTIDE SEQUENCE [LARGE SCALE GENOMIC DNA]</scope>
    <source>
        <strain evidence="3">JC2023a</strain>
    </source>
</reference>
<dbReference type="PANTHER" id="PTHR37984:SF5">
    <property type="entry name" value="PROTEIN NYNRIN-LIKE"/>
    <property type="match status" value="1"/>
</dbReference>
<gene>
    <name evidence="3" type="ORF">CesoFtcFv8_001732</name>
</gene>
<dbReference type="AlphaFoldDB" id="A0AAN8HDN0"/>
<dbReference type="InterPro" id="IPR041577">
    <property type="entry name" value="RT_RNaseH_2"/>
</dbReference>
<dbReference type="Gene3D" id="3.30.70.270">
    <property type="match status" value="1"/>
</dbReference>
<organism evidence="3 4">
    <name type="scientific">Champsocephalus esox</name>
    <name type="common">pike icefish</name>
    <dbReference type="NCBI Taxonomy" id="159716"/>
    <lineage>
        <taxon>Eukaryota</taxon>
        <taxon>Metazoa</taxon>
        <taxon>Chordata</taxon>
        <taxon>Craniata</taxon>
        <taxon>Vertebrata</taxon>
        <taxon>Euteleostomi</taxon>
        <taxon>Actinopterygii</taxon>
        <taxon>Neopterygii</taxon>
        <taxon>Teleostei</taxon>
        <taxon>Neoteleostei</taxon>
        <taxon>Acanthomorphata</taxon>
        <taxon>Eupercaria</taxon>
        <taxon>Perciformes</taxon>
        <taxon>Notothenioidei</taxon>
        <taxon>Channichthyidae</taxon>
        <taxon>Champsocephalus</taxon>
    </lineage>
</organism>
<keyword evidence="1" id="KW-0511">Multifunctional enzyme</keyword>
<dbReference type="Pfam" id="PF17919">
    <property type="entry name" value="RT_RNaseH_2"/>
    <property type="match status" value="1"/>
</dbReference>